<feature type="region of interest" description="Disordered" evidence="6">
    <location>
        <begin position="191"/>
        <end position="222"/>
    </location>
</feature>
<dbReference type="PRINTS" id="PR00454">
    <property type="entry name" value="ETSDOMAIN"/>
</dbReference>
<dbReference type="GO" id="GO:0030154">
    <property type="term" value="P:cell differentiation"/>
    <property type="evidence" value="ECO:0007669"/>
    <property type="project" value="TreeGrafter"/>
</dbReference>
<dbReference type="InterPro" id="IPR000418">
    <property type="entry name" value="Ets_dom"/>
</dbReference>
<dbReference type="SUPFAM" id="SSF46785">
    <property type="entry name" value="Winged helix' DNA-binding domain"/>
    <property type="match status" value="1"/>
</dbReference>
<keyword evidence="8" id="KW-1185">Reference proteome</keyword>
<dbReference type="InterPro" id="IPR036388">
    <property type="entry name" value="WH-like_DNA-bd_sf"/>
</dbReference>
<evidence type="ECO:0000256" key="4">
    <source>
        <dbReference type="ARBA" id="ARBA00023242"/>
    </source>
</evidence>
<feature type="compositionally biased region" description="Low complexity" evidence="6">
    <location>
        <begin position="191"/>
        <end position="221"/>
    </location>
</feature>
<dbReference type="InterPro" id="IPR046328">
    <property type="entry name" value="ETS_fam"/>
</dbReference>
<feature type="domain" description="ETS" evidence="7">
    <location>
        <begin position="295"/>
        <end position="375"/>
    </location>
</feature>
<dbReference type="InterPro" id="IPR036390">
    <property type="entry name" value="WH_DNA-bd_sf"/>
</dbReference>
<dbReference type="PANTHER" id="PTHR11849">
    <property type="entry name" value="ETS"/>
    <property type="match status" value="1"/>
</dbReference>
<protein>
    <submittedName>
        <fullName evidence="9">ETS domain-containing protein</fullName>
    </submittedName>
</protein>
<evidence type="ECO:0000313" key="8">
    <source>
        <dbReference type="Proteomes" id="UP000887560"/>
    </source>
</evidence>
<comment type="similarity">
    <text evidence="2 5">Belongs to the ETS family.</text>
</comment>
<reference evidence="9" key="1">
    <citation type="submission" date="2022-11" db="UniProtKB">
        <authorList>
            <consortium name="WormBaseParasite"/>
        </authorList>
    </citation>
    <scope>IDENTIFICATION</scope>
</reference>
<dbReference type="FunFam" id="1.10.10.10:FF:000343">
    <property type="entry name" value="Ets at 65A, isoform C"/>
    <property type="match status" value="1"/>
</dbReference>
<feature type="compositionally biased region" description="Polar residues" evidence="6">
    <location>
        <begin position="1"/>
        <end position="21"/>
    </location>
</feature>
<proteinExistence type="inferred from homology"/>
<dbReference type="Pfam" id="PF00178">
    <property type="entry name" value="Ets"/>
    <property type="match status" value="1"/>
</dbReference>
<evidence type="ECO:0000256" key="1">
    <source>
        <dbReference type="ARBA" id="ARBA00004123"/>
    </source>
</evidence>
<feature type="compositionally biased region" description="Low complexity" evidence="6">
    <location>
        <begin position="22"/>
        <end position="44"/>
    </location>
</feature>
<organism evidence="8 9">
    <name type="scientific">Meloidogyne floridensis</name>
    <dbReference type="NCBI Taxonomy" id="298350"/>
    <lineage>
        <taxon>Eukaryota</taxon>
        <taxon>Metazoa</taxon>
        <taxon>Ecdysozoa</taxon>
        <taxon>Nematoda</taxon>
        <taxon>Chromadorea</taxon>
        <taxon>Rhabditida</taxon>
        <taxon>Tylenchina</taxon>
        <taxon>Tylenchomorpha</taxon>
        <taxon>Tylenchoidea</taxon>
        <taxon>Meloidogynidae</taxon>
        <taxon>Meloidogyninae</taxon>
        <taxon>Meloidogyne</taxon>
    </lineage>
</organism>
<dbReference type="Gene3D" id="1.10.10.10">
    <property type="entry name" value="Winged helix-like DNA-binding domain superfamily/Winged helix DNA-binding domain"/>
    <property type="match status" value="1"/>
</dbReference>
<dbReference type="PROSITE" id="PS00345">
    <property type="entry name" value="ETS_DOMAIN_1"/>
    <property type="match status" value="1"/>
</dbReference>
<dbReference type="GO" id="GO:0043565">
    <property type="term" value="F:sequence-specific DNA binding"/>
    <property type="evidence" value="ECO:0007669"/>
    <property type="project" value="InterPro"/>
</dbReference>
<dbReference type="PROSITE" id="PS50061">
    <property type="entry name" value="ETS_DOMAIN_3"/>
    <property type="match status" value="1"/>
</dbReference>
<evidence type="ECO:0000256" key="6">
    <source>
        <dbReference type="SAM" id="MobiDB-lite"/>
    </source>
</evidence>
<dbReference type="AlphaFoldDB" id="A0A915P2H7"/>
<accession>A0A915P2H7</accession>
<evidence type="ECO:0000313" key="9">
    <source>
        <dbReference type="WBParaSite" id="scf7180000422040.g8160"/>
    </source>
</evidence>
<evidence type="ECO:0000259" key="7">
    <source>
        <dbReference type="PROSITE" id="PS50061"/>
    </source>
</evidence>
<dbReference type="PANTHER" id="PTHR11849:SF304">
    <property type="entry name" value="DNA-BINDING PROTEIN D-ETS-3"/>
    <property type="match status" value="1"/>
</dbReference>
<dbReference type="GO" id="GO:0005634">
    <property type="term" value="C:nucleus"/>
    <property type="evidence" value="ECO:0007669"/>
    <property type="project" value="UniProtKB-SubCell"/>
</dbReference>
<evidence type="ECO:0000256" key="5">
    <source>
        <dbReference type="RuleBase" id="RU004019"/>
    </source>
</evidence>
<dbReference type="GO" id="GO:0000981">
    <property type="term" value="F:DNA-binding transcription factor activity, RNA polymerase II-specific"/>
    <property type="evidence" value="ECO:0007669"/>
    <property type="project" value="TreeGrafter"/>
</dbReference>
<comment type="subcellular location">
    <subcellularLocation>
        <location evidence="1 5">Nucleus</location>
    </subcellularLocation>
</comment>
<keyword evidence="3 5" id="KW-0238">DNA-binding</keyword>
<name>A0A915P2H7_9BILA</name>
<dbReference type="Proteomes" id="UP000887560">
    <property type="component" value="Unplaced"/>
</dbReference>
<evidence type="ECO:0000256" key="3">
    <source>
        <dbReference type="ARBA" id="ARBA00023125"/>
    </source>
</evidence>
<dbReference type="WBParaSite" id="scf7180000422040.g8160">
    <property type="protein sequence ID" value="scf7180000422040.g8160"/>
    <property type="gene ID" value="scf7180000422040.g8160"/>
</dbReference>
<sequence length="536" mass="59088">MLGEQTQNKGEVQNCNNRQAATTSQQQNDTSSSINNSNTPNTQQKQRNDSKPQGIVYPQTNIFNNQQNHSSQQQNSFCGTYGTSATFHFNPFVSSTFATNNNGIIDNRFNDPFFGVLNNSSNNTNNFNTIINNSDFRWGGNAAANFFDGNTANIGRIATARIGGNSTKVEENSDNTLKILNSLSSGLNLSLQSSTNSNGQSSTTTNNKTLNIQNGRNNNNNSMMLSVKEEPISSSSTSLVAATSSSSTISPSSLARVFHEGKPNAATVTLSCHQPTDPYYIFIRSLLASTGSGQIQLWQFLLELLIEPLCSEIILWEGEQGEFKLLEPDEVARRWGERKSKPHMNYDKMSRALRYYYDKQIMTKVHGKRYAYKFDFPGIVASMQPQTSSLHHHHHHHHHQHSSLICQNSAAVMSSITNNCNNNNNTSSTSSAVSAAGELFSQASRLSMNGNSVANMAADTFMQQAAAYRFMSNPAAVLQPHATRFLNSAVASSYSNQFPTTWLCPNFQYDYTNNSSLKCSSLSARQENASSTARFF</sequence>
<keyword evidence="4 5" id="KW-0539">Nucleus</keyword>
<evidence type="ECO:0000256" key="2">
    <source>
        <dbReference type="ARBA" id="ARBA00005562"/>
    </source>
</evidence>
<dbReference type="PROSITE" id="PS00346">
    <property type="entry name" value="ETS_DOMAIN_2"/>
    <property type="match status" value="1"/>
</dbReference>
<feature type="region of interest" description="Disordered" evidence="6">
    <location>
        <begin position="1"/>
        <end position="57"/>
    </location>
</feature>
<dbReference type="SMART" id="SM00413">
    <property type="entry name" value="ETS"/>
    <property type="match status" value="1"/>
</dbReference>